<dbReference type="InterPro" id="IPR016162">
    <property type="entry name" value="Ald_DH_N"/>
</dbReference>
<gene>
    <name evidence="3" type="ORF">METZ01_LOCUS341939</name>
</gene>
<accession>A0A382QW34</accession>
<dbReference type="PANTHER" id="PTHR43353">
    <property type="entry name" value="SUCCINATE-SEMIALDEHYDE DEHYDROGENASE, MITOCHONDRIAL"/>
    <property type="match status" value="1"/>
</dbReference>
<dbReference type="InterPro" id="IPR016161">
    <property type="entry name" value="Ald_DH/histidinol_DH"/>
</dbReference>
<dbReference type="GO" id="GO:0016491">
    <property type="term" value="F:oxidoreductase activity"/>
    <property type="evidence" value="ECO:0007669"/>
    <property type="project" value="UniProtKB-KW"/>
</dbReference>
<evidence type="ECO:0000259" key="2">
    <source>
        <dbReference type="Pfam" id="PF00171"/>
    </source>
</evidence>
<dbReference type="AlphaFoldDB" id="A0A382QW34"/>
<dbReference type="Pfam" id="PF00171">
    <property type="entry name" value="Aldedh"/>
    <property type="match status" value="1"/>
</dbReference>
<name>A0A382QW34_9ZZZZ</name>
<dbReference type="InterPro" id="IPR015590">
    <property type="entry name" value="Aldehyde_DH_dom"/>
</dbReference>
<sequence>VRLSTLEDLRWAIGSAEAALIEWKTFPVQEKAEFLDRARKILGERKEEIIAGITREEGKRPGEAEEELNHTIRMLKWTAGEASRLTPTSEKSRYTIRQSLGVVATMTPFNMPLAAPFWKIAPALLAGCSVIFTPSSLTPLSATWVAKVFEEAGLPPGVLNLVHTSEETA</sequence>
<dbReference type="EMBL" id="UINC01116978">
    <property type="protein sequence ID" value="SVC89085.1"/>
    <property type="molecule type" value="Genomic_DNA"/>
</dbReference>
<keyword evidence="1" id="KW-0560">Oxidoreductase</keyword>
<organism evidence="3">
    <name type="scientific">marine metagenome</name>
    <dbReference type="NCBI Taxonomy" id="408172"/>
    <lineage>
        <taxon>unclassified sequences</taxon>
        <taxon>metagenomes</taxon>
        <taxon>ecological metagenomes</taxon>
    </lineage>
</organism>
<evidence type="ECO:0000256" key="1">
    <source>
        <dbReference type="ARBA" id="ARBA00023002"/>
    </source>
</evidence>
<reference evidence="3" key="1">
    <citation type="submission" date="2018-05" db="EMBL/GenBank/DDBJ databases">
        <authorList>
            <person name="Lanie J.A."/>
            <person name="Ng W.-L."/>
            <person name="Kazmierczak K.M."/>
            <person name="Andrzejewski T.M."/>
            <person name="Davidsen T.M."/>
            <person name="Wayne K.J."/>
            <person name="Tettelin H."/>
            <person name="Glass J.I."/>
            <person name="Rusch D."/>
            <person name="Podicherti R."/>
            <person name="Tsui H.-C.T."/>
            <person name="Winkler M.E."/>
        </authorList>
    </citation>
    <scope>NUCLEOTIDE SEQUENCE</scope>
</reference>
<protein>
    <recommendedName>
        <fullName evidence="2">Aldehyde dehydrogenase domain-containing protein</fullName>
    </recommendedName>
</protein>
<dbReference type="InterPro" id="IPR050740">
    <property type="entry name" value="Aldehyde_DH_Superfamily"/>
</dbReference>
<dbReference type="PANTHER" id="PTHR43353:SF5">
    <property type="entry name" value="SUCCINATE-SEMIALDEHYDE DEHYDROGENASE, MITOCHONDRIAL"/>
    <property type="match status" value="1"/>
</dbReference>
<evidence type="ECO:0000313" key="3">
    <source>
        <dbReference type="EMBL" id="SVC89085.1"/>
    </source>
</evidence>
<proteinExistence type="predicted"/>
<feature type="non-terminal residue" evidence="3">
    <location>
        <position position="1"/>
    </location>
</feature>
<dbReference type="Gene3D" id="3.40.605.10">
    <property type="entry name" value="Aldehyde Dehydrogenase, Chain A, domain 1"/>
    <property type="match status" value="1"/>
</dbReference>
<feature type="non-terminal residue" evidence="3">
    <location>
        <position position="169"/>
    </location>
</feature>
<dbReference type="SUPFAM" id="SSF53720">
    <property type="entry name" value="ALDH-like"/>
    <property type="match status" value="1"/>
</dbReference>
<feature type="domain" description="Aldehyde dehydrogenase" evidence="2">
    <location>
        <begin position="2"/>
        <end position="167"/>
    </location>
</feature>